<reference evidence="2" key="2">
    <citation type="journal article" date="2013" name="PLoS Genet.">
        <title>Comparative genome structure, secondary metabolite, and effector coding capacity across Cochliobolus pathogens.</title>
        <authorList>
            <person name="Condon B.J."/>
            <person name="Leng Y."/>
            <person name="Wu D."/>
            <person name="Bushley K.E."/>
            <person name="Ohm R.A."/>
            <person name="Otillar R."/>
            <person name="Martin J."/>
            <person name="Schackwitz W."/>
            <person name="Grimwood J."/>
            <person name="MohdZainudin N."/>
            <person name="Xue C."/>
            <person name="Wang R."/>
            <person name="Manning V.A."/>
            <person name="Dhillon B."/>
            <person name="Tu Z.J."/>
            <person name="Steffenson B.J."/>
            <person name="Salamov A."/>
            <person name="Sun H."/>
            <person name="Lowry S."/>
            <person name="LaButti K."/>
            <person name="Han J."/>
            <person name="Copeland A."/>
            <person name="Lindquist E."/>
            <person name="Barry K."/>
            <person name="Schmutz J."/>
            <person name="Baker S.E."/>
            <person name="Ciuffetti L.M."/>
            <person name="Grigoriev I.V."/>
            <person name="Zhong S."/>
            <person name="Turgeon B.G."/>
        </authorList>
    </citation>
    <scope>NUCLEOTIDE SEQUENCE [LARGE SCALE GENOMIC DNA]</scope>
    <source>
        <strain evidence="2">ND90Pr / ATCC 201652</strain>
    </source>
</reference>
<accession>M2SFA0</accession>
<evidence type="ECO:0000313" key="2">
    <source>
        <dbReference type="Proteomes" id="UP000016934"/>
    </source>
</evidence>
<dbReference type="OMA" id="ACYLFEL"/>
<keyword evidence="2" id="KW-1185">Reference proteome</keyword>
<dbReference type="AlphaFoldDB" id="M2SFA0"/>
<dbReference type="HOGENOM" id="CLU_056603_3_0_1"/>
<evidence type="ECO:0008006" key="3">
    <source>
        <dbReference type="Google" id="ProtNLM"/>
    </source>
</evidence>
<dbReference type="eggNOG" id="ENOG502SA06">
    <property type="taxonomic scope" value="Eukaryota"/>
</dbReference>
<evidence type="ECO:0000313" key="1">
    <source>
        <dbReference type="EMBL" id="EMD65953.1"/>
    </source>
</evidence>
<reference evidence="1 2" key="1">
    <citation type="journal article" date="2012" name="PLoS Pathog.">
        <title>Diverse lifestyles and strategies of plant pathogenesis encoded in the genomes of eighteen Dothideomycetes fungi.</title>
        <authorList>
            <person name="Ohm R.A."/>
            <person name="Feau N."/>
            <person name="Henrissat B."/>
            <person name="Schoch C.L."/>
            <person name="Horwitz B.A."/>
            <person name="Barry K.W."/>
            <person name="Condon B.J."/>
            <person name="Copeland A.C."/>
            <person name="Dhillon B."/>
            <person name="Glaser F."/>
            <person name="Hesse C.N."/>
            <person name="Kosti I."/>
            <person name="LaButti K."/>
            <person name="Lindquist E.A."/>
            <person name="Lucas S."/>
            <person name="Salamov A.A."/>
            <person name="Bradshaw R.E."/>
            <person name="Ciuffetti L."/>
            <person name="Hamelin R.C."/>
            <person name="Kema G.H.J."/>
            <person name="Lawrence C."/>
            <person name="Scott J.A."/>
            <person name="Spatafora J.W."/>
            <person name="Turgeon B.G."/>
            <person name="de Wit P.J.G.M."/>
            <person name="Zhong S."/>
            <person name="Goodwin S.B."/>
            <person name="Grigoriev I.V."/>
        </authorList>
    </citation>
    <scope>NUCLEOTIDE SEQUENCE [LARGE SCALE GENOMIC DNA]</scope>
    <source>
        <strain evidence="2">ND90Pr / ATCC 201652</strain>
    </source>
</reference>
<dbReference type="GeneID" id="19138361"/>
<sequence length="287" mass="32704">MAETDDTFTGTEHPYQKPHGLQIASTINLRTDPRCRGFFEDCFQQGQMGSCVANATAACYLFELRKHNVLNSIPGETIIPSRLFIYYNARIALSQNIADRGCFIRHAFRSLEKYGVCSEASWPYDKLRTNDKPPDACFQEALEHKISTHERLDVHRNAKGPDSTLDMDADGDIVLENLRSCLSECRPVVFSLTWKIGDAVWDRDRPNGMWHIHAMAKTRHSKVSLPKAAHAVMAVGYDDNSKHVLCQNSMGVSKFLFWIPYDWITDFYATSDFWTMKISLQTPTRIS</sequence>
<dbReference type="STRING" id="665912.M2SFA0"/>
<dbReference type="Proteomes" id="UP000016934">
    <property type="component" value="Unassembled WGS sequence"/>
</dbReference>
<dbReference type="EMBL" id="KB445641">
    <property type="protein sequence ID" value="EMD65953.1"/>
    <property type="molecule type" value="Genomic_DNA"/>
</dbReference>
<dbReference type="RefSeq" id="XP_007698966.1">
    <property type="nucleotide sequence ID" value="XM_007700776.1"/>
</dbReference>
<dbReference type="SUPFAM" id="SSF54001">
    <property type="entry name" value="Cysteine proteinases"/>
    <property type="match status" value="1"/>
</dbReference>
<name>M2SFA0_COCSN</name>
<dbReference type="Gene3D" id="3.90.70.10">
    <property type="entry name" value="Cysteine proteinases"/>
    <property type="match status" value="1"/>
</dbReference>
<gene>
    <name evidence="1" type="ORF">COCSADRAFT_355374</name>
</gene>
<proteinExistence type="predicted"/>
<dbReference type="KEGG" id="bsc:COCSADRAFT_355374"/>
<protein>
    <recommendedName>
        <fullName evidence="3">Peptidase C1A papain C-terminal domain-containing protein</fullName>
    </recommendedName>
</protein>
<dbReference type="OrthoDB" id="640249at2759"/>
<organism evidence="1 2">
    <name type="scientific">Cochliobolus sativus (strain ND90Pr / ATCC 201652)</name>
    <name type="common">Common root rot and spot blotch fungus</name>
    <name type="synonym">Bipolaris sorokiniana</name>
    <dbReference type="NCBI Taxonomy" id="665912"/>
    <lineage>
        <taxon>Eukaryota</taxon>
        <taxon>Fungi</taxon>
        <taxon>Dikarya</taxon>
        <taxon>Ascomycota</taxon>
        <taxon>Pezizomycotina</taxon>
        <taxon>Dothideomycetes</taxon>
        <taxon>Pleosporomycetidae</taxon>
        <taxon>Pleosporales</taxon>
        <taxon>Pleosporineae</taxon>
        <taxon>Pleosporaceae</taxon>
        <taxon>Bipolaris</taxon>
    </lineage>
</organism>
<dbReference type="InterPro" id="IPR038765">
    <property type="entry name" value="Papain-like_cys_pep_sf"/>
</dbReference>